<proteinExistence type="predicted"/>
<evidence type="ECO:0000313" key="1">
    <source>
        <dbReference type="EMBL" id="SHE79124.1"/>
    </source>
</evidence>
<name>A0A1M4WD25_9FIRM</name>
<organism evidence="1 2">
    <name type="scientific">Alkalibacter saccharofermentans DSM 14828</name>
    <dbReference type="NCBI Taxonomy" id="1120975"/>
    <lineage>
        <taxon>Bacteria</taxon>
        <taxon>Bacillati</taxon>
        <taxon>Bacillota</taxon>
        <taxon>Clostridia</taxon>
        <taxon>Eubacteriales</taxon>
        <taxon>Eubacteriaceae</taxon>
        <taxon>Alkalibacter</taxon>
    </lineage>
</organism>
<reference evidence="1 2" key="1">
    <citation type="submission" date="2016-11" db="EMBL/GenBank/DDBJ databases">
        <authorList>
            <person name="Jaros S."/>
            <person name="Januszkiewicz K."/>
            <person name="Wedrychowicz H."/>
        </authorList>
    </citation>
    <scope>NUCLEOTIDE SEQUENCE [LARGE SCALE GENOMIC DNA]</scope>
    <source>
        <strain evidence="1 2">DSM 14828</strain>
    </source>
</reference>
<dbReference type="STRING" id="1120975.SAMN02746064_01198"/>
<protein>
    <submittedName>
        <fullName evidence="1">Uncharacterized protein</fullName>
    </submittedName>
</protein>
<dbReference type="Proteomes" id="UP000184251">
    <property type="component" value="Unassembled WGS sequence"/>
</dbReference>
<keyword evidence="2" id="KW-1185">Reference proteome</keyword>
<dbReference type="EMBL" id="FQTU01000007">
    <property type="protein sequence ID" value="SHE79124.1"/>
    <property type="molecule type" value="Genomic_DNA"/>
</dbReference>
<sequence>MLCETVVVEGVGWIFENFLRLGFTGDECKTLFTTINAKRILLLKSYEARHDMI</sequence>
<dbReference type="AlphaFoldDB" id="A0A1M4WD25"/>
<gene>
    <name evidence="1" type="ORF">SAMN02746064_01198</name>
</gene>
<accession>A0A1M4WD25</accession>
<evidence type="ECO:0000313" key="2">
    <source>
        <dbReference type="Proteomes" id="UP000184251"/>
    </source>
</evidence>